<organism evidence="1 2">
    <name type="scientific">Saccharopolyspora mangrovi</name>
    <dbReference type="NCBI Taxonomy" id="3082379"/>
    <lineage>
        <taxon>Bacteria</taxon>
        <taxon>Bacillati</taxon>
        <taxon>Actinomycetota</taxon>
        <taxon>Actinomycetes</taxon>
        <taxon>Pseudonocardiales</taxon>
        <taxon>Pseudonocardiaceae</taxon>
        <taxon>Saccharopolyspora</taxon>
    </lineage>
</organism>
<dbReference type="Proteomes" id="UP001327093">
    <property type="component" value="Unassembled WGS sequence"/>
</dbReference>
<protein>
    <submittedName>
        <fullName evidence="1">Uncharacterized protein</fullName>
    </submittedName>
</protein>
<comment type="caution">
    <text evidence="1">The sequence shown here is derived from an EMBL/GenBank/DDBJ whole genome shotgun (WGS) entry which is preliminary data.</text>
</comment>
<keyword evidence="2" id="KW-1185">Reference proteome</keyword>
<proteinExistence type="predicted"/>
<gene>
    <name evidence="1" type="ORF">R4I43_19075</name>
</gene>
<accession>A0ABU6AD91</accession>
<dbReference type="EMBL" id="JAWLNX010000013">
    <property type="protein sequence ID" value="MEB3369519.1"/>
    <property type="molecule type" value="Genomic_DNA"/>
</dbReference>
<name>A0ABU6AD91_9PSEU</name>
<evidence type="ECO:0000313" key="2">
    <source>
        <dbReference type="Proteomes" id="UP001327093"/>
    </source>
</evidence>
<sequence length="111" mass="11998">MISTNLIDTERAALDRAAQRQTTKALAETLAEADRLGLPPLTWTISPGLSRTLAGRVPDVDPDPHATLRAWAAFGDLGMPKPHPAVGHCPHDEEVVISVAYDPEIQDPSQR</sequence>
<reference evidence="1 2" key="1">
    <citation type="submission" date="2023-10" db="EMBL/GenBank/DDBJ databases">
        <title>Saccharopolyspora sp. nov., isolated from mangrove soil.</title>
        <authorList>
            <person name="Lu Y."/>
            <person name="Liu W."/>
        </authorList>
    </citation>
    <scope>NUCLEOTIDE SEQUENCE [LARGE SCALE GENOMIC DNA]</scope>
    <source>
        <strain evidence="1 2">S2-29</strain>
    </source>
</reference>
<evidence type="ECO:0000313" key="1">
    <source>
        <dbReference type="EMBL" id="MEB3369519.1"/>
    </source>
</evidence>
<dbReference type="RefSeq" id="WP_324267007.1">
    <property type="nucleotide sequence ID" value="NZ_JAWLNX010000013.1"/>
</dbReference>